<keyword evidence="5" id="KW-0411">Iron-sulfur</keyword>
<dbReference type="InterPro" id="IPR044304">
    <property type="entry name" value="NUBPL-like"/>
</dbReference>
<dbReference type="PANTHER" id="PTHR42961">
    <property type="entry name" value="IRON-SULFUR PROTEIN NUBPL"/>
    <property type="match status" value="1"/>
</dbReference>
<dbReference type="GO" id="GO:0005524">
    <property type="term" value="F:ATP binding"/>
    <property type="evidence" value="ECO:0007669"/>
    <property type="project" value="UniProtKB-KW"/>
</dbReference>
<keyword evidence="1" id="KW-0479">Metal-binding</keyword>
<evidence type="ECO:0000256" key="5">
    <source>
        <dbReference type="ARBA" id="ARBA00023014"/>
    </source>
</evidence>
<dbReference type="InterPro" id="IPR027417">
    <property type="entry name" value="P-loop_NTPase"/>
</dbReference>
<accession>A0A133U2Z1</accession>
<dbReference type="GO" id="GO:0051539">
    <property type="term" value="F:4 iron, 4 sulfur cluster binding"/>
    <property type="evidence" value="ECO:0007669"/>
    <property type="project" value="TreeGrafter"/>
</dbReference>
<dbReference type="Gene3D" id="3.40.50.300">
    <property type="entry name" value="P-loop containing nucleotide triphosphate hydrolases"/>
    <property type="match status" value="1"/>
</dbReference>
<evidence type="ECO:0000313" key="6">
    <source>
        <dbReference type="EMBL" id="KXA88546.1"/>
    </source>
</evidence>
<dbReference type="GO" id="GO:0016226">
    <property type="term" value="P:iron-sulfur cluster assembly"/>
    <property type="evidence" value="ECO:0007669"/>
    <property type="project" value="InterPro"/>
</dbReference>
<sequence length="246" mass="27151">MDPRIELIQERLGNVKNLVPVASGKGGVGKSLVASTTALITSGKDYEVGLLDLDLHGPSAHVILGAEDLNFPEEDKGVIPRDVGKIKFMSTVYYSRDRPSPMRGGDISDAIRELLSITRWGSLDYLFVDMPPGVGNEILDTIQLMHNPEFLVITTPSKVALRTVEKLVQMLKELEVSIGGVIENMKTENSPEIKKEVEELGVSHLGSIRFDNDLEYAIGDPEKILKSKFARDLEDIFPEVERLPSP</sequence>
<dbReference type="Proteomes" id="UP000070184">
    <property type="component" value="Unassembled WGS sequence"/>
</dbReference>
<dbReference type="GO" id="GO:0046872">
    <property type="term" value="F:metal ion binding"/>
    <property type="evidence" value="ECO:0007669"/>
    <property type="project" value="UniProtKB-KW"/>
</dbReference>
<evidence type="ECO:0000256" key="2">
    <source>
        <dbReference type="ARBA" id="ARBA00022741"/>
    </source>
</evidence>
<evidence type="ECO:0000256" key="3">
    <source>
        <dbReference type="ARBA" id="ARBA00022840"/>
    </source>
</evidence>
<gene>
    <name evidence="6" type="ORF">AKJ61_04680</name>
</gene>
<dbReference type="Pfam" id="PF10609">
    <property type="entry name" value="ParA"/>
    <property type="match status" value="1"/>
</dbReference>
<keyword evidence="3 6" id="KW-0067">ATP-binding</keyword>
<name>A0A133U2Z1_9EURY</name>
<keyword evidence="2" id="KW-0547">Nucleotide-binding</keyword>
<organism evidence="6 7">
    <name type="scientific">candidate division MSBL1 archaeon SCGC-AAA259B11</name>
    <dbReference type="NCBI Taxonomy" id="1698260"/>
    <lineage>
        <taxon>Archaea</taxon>
        <taxon>Methanobacteriati</taxon>
        <taxon>Methanobacteriota</taxon>
        <taxon>candidate division MSBL1</taxon>
    </lineage>
</organism>
<comment type="caution">
    <text evidence="6">The sequence shown here is derived from an EMBL/GenBank/DDBJ whole genome shotgun (WGS) entry which is preliminary data.</text>
</comment>
<keyword evidence="4" id="KW-0408">Iron</keyword>
<dbReference type="AlphaFoldDB" id="A0A133U2Z1"/>
<dbReference type="PANTHER" id="PTHR42961:SF2">
    <property type="entry name" value="IRON-SULFUR PROTEIN NUBPL"/>
    <property type="match status" value="1"/>
</dbReference>
<dbReference type="InterPro" id="IPR019591">
    <property type="entry name" value="Mrp/NBP35_ATP-bd"/>
</dbReference>
<keyword evidence="7" id="KW-1185">Reference proteome</keyword>
<protein>
    <submittedName>
        <fullName evidence="6">ATP-binding protein</fullName>
    </submittedName>
</protein>
<evidence type="ECO:0000256" key="1">
    <source>
        <dbReference type="ARBA" id="ARBA00022723"/>
    </source>
</evidence>
<dbReference type="EMBL" id="LHXK01000106">
    <property type="protein sequence ID" value="KXA88546.1"/>
    <property type="molecule type" value="Genomic_DNA"/>
</dbReference>
<dbReference type="GO" id="GO:0140663">
    <property type="term" value="F:ATP-dependent FeS chaperone activity"/>
    <property type="evidence" value="ECO:0007669"/>
    <property type="project" value="InterPro"/>
</dbReference>
<dbReference type="CDD" id="cd02037">
    <property type="entry name" value="Mrp_NBP35"/>
    <property type="match status" value="1"/>
</dbReference>
<evidence type="ECO:0000313" key="7">
    <source>
        <dbReference type="Proteomes" id="UP000070184"/>
    </source>
</evidence>
<dbReference type="SUPFAM" id="SSF52540">
    <property type="entry name" value="P-loop containing nucleoside triphosphate hydrolases"/>
    <property type="match status" value="1"/>
</dbReference>
<evidence type="ECO:0000256" key="4">
    <source>
        <dbReference type="ARBA" id="ARBA00023004"/>
    </source>
</evidence>
<dbReference type="InterPro" id="IPR033756">
    <property type="entry name" value="YlxH/NBP35"/>
</dbReference>
<proteinExistence type="predicted"/>
<reference evidence="6 7" key="1">
    <citation type="journal article" date="2016" name="Sci. Rep.">
        <title>Metabolic traits of an uncultured archaeal lineage -MSBL1- from brine pools of the Red Sea.</title>
        <authorList>
            <person name="Mwirichia R."/>
            <person name="Alam I."/>
            <person name="Rashid M."/>
            <person name="Vinu M."/>
            <person name="Ba-Alawi W."/>
            <person name="Anthony Kamau A."/>
            <person name="Kamanda Ngugi D."/>
            <person name="Goker M."/>
            <person name="Klenk H.P."/>
            <person name="Bajic V."/>
            <person name="Stingl U."/>
        </authorList>
    </citation>
    <scope>NUCLEOTIDE SEQUENCE [LARGE SCALE GENOMIC DNA]</scope>
    <source>
        <strain evidence="6">SCGC-AAA259B11</strain>
    </source>
</reference>